<dbReference type="PANTHER" id="PTHR12792:SF0">
    <property type="entry name" value="SEPARIN"/>
    <property type="match status" value="1"/>
</dbReference>
<keyword evidence="3" id="KW-0378">Hydrolase</keyword>
<dbReference type="AlphaFoldDB" id="A0AAJ6Z914"/>
<dbReference type="GO" id="GO:0051307">
    <property type="term" value="P:meiotic chromosome separation"/>
    <property type="evidence" value="ECO:0007669"/>
    <property type="project" value="TreeGrafter"/>
</dbReference>
<evidence type="ECO:0000256" key="1">
    <source>
        <dbReference type="ARBA" id="ARBA00000451"/>
    </source>
</evidence>
<dbReference type="GO" id="GO:0006508">
    <property type="term" value="P:proteolysis"/>
    <property type="evidence" value="ECO:0007669"/>
    <property type="project" value="InterPro"/>
</dbReference>
<dbReference type="PROSITE" id="PS51700">
    <property type="entry name" value="SEPARIN"/>
    <property type="match status" value="1"/>
</dbReference>
<proteinExistence type="predicted"/>
<dbReference type="GeneID" id="106117645"/>
<dbReference type="GO" id="GO:0005737">
    <property type="term" value="C:cytoplasm"/>
    <property type="evidence" value="ECO:0007669"/>
    <property type="project" value="TreeGrafter"/>
</dbReference>
<evidence type="ECO:0000256" key="4">
    <source>
        <dbReference type="ARBA" id="ARBA00022829"/>
    </source>
</evidence>
<dbReference type="GO" id="GO:0005634">
    <property type="term" value="C:nucleus"/>
    <property type="evidence" value="ECO:0007669"/>
    <property type="project" value="InterPro"/>
</dbReference>
<evidence type="ECO:0000259" key="5">
    <source>
        <dbReference type="PROSITE" id="PS51700"/>
    </source>
</evidence>
<evidence type="ECO:0000256" key="3">
    <source>
        <dbReference type="ARBA" id="ARBA00022801"/>
    </source>
</evidence>
<dbReference type="GO" id="GO:0072686">
    <property type="term" value="C:mitotic spindle"/>
    <property type="evidence" value="ECO:0007669"/>
    <property type="project" value="TreeGrafter"/>
</dbReference>
<dbReference type="Pfam" id="PF03568">
    <property type="entry name" value="Separin_C"/>
    <property type="match status" value="1"/>
</dbReference>
<dbReference type="GO" id="GO:0004197">
    <property type="term" value="F:cysteine-type endopeptidase activity"/>
    <property type="evidence" value="ECO:0007669"/>
    <property type="project" value="InterPro"/>
</dbReference>
<reference evidence="6" key="1">
    <citation type="submission" date="2025-08" db="UniProtKB">
        <authorList>
            <consortium name="RefSeq"/>
        </authorList>
    </citation>
    <scope>IDENTIFICATION</scope>
</reference>
<dbReference type="Proteomes" id="UP000694872">
    <property type="component" value="Unplaced"/>
</dbReference>
<dbReference type="CTD" id="38640"/>
<keyword evidence="4" id="KW-0159">Chromosome partition</keyword>
<evidence type="ECO:0000313" key="6">
    <source>
        <dbReference type="RefSeq" id="XP_013167489.1"/>
    </source>
</evidence>
<gene>
    <name evidence="6" type="primary">LOC106117645</name>
</gene>
<sequence>MEDFDVFTDEIEFTETFYKNVLNKYVKNIPSTPSGPNYQSSRKLYAEEYLAENKEADCAFYLSEAVSASVRTLAVYREEQIKASENKTHKIACYIKPKDEMIIAKPKLKSEKGILDFLSKEDKQTTEVLDKFRISDEVPFYKQYMRFGPHNNTENLLKILKELPKEWTIIQLTAAYNPNENLKPQKEFKTEISSFYMTMLKNDYIDVNNVGPLTVNVPAYVHKEGEKPLFTELYSLLEDNYNTIGKAQFINKKRLVQNYWSKREDIDLRMKGVINVMERDWLGGWSSLLTGRLRDTQLRDRLVKFVDNAIADWGFLKLTTKQKTLLYNLIDSCHSLPSNHIKSCIRRILTEHGNTEDIRRVINKLICKSCSKQFKFPNELCLKCLSKCFEEIHHVSLVSGIKAFSQVATQVKESEEWATLNTAKRWPVILIVDELLDTFPWEMLSAVRTQAVCRMENIHFTYYLYKVHEKNFVDGHLVNKAEVGRYIINPEKNLERMEKRMTSFLQYWCAEWRGHVGLAPSPQHYLQYLTEADFFLYCGHGDGCQLAGGGAGVESAHPHGAALLSGCGSVRLAPAPARAPPAAAHHHLHIAACPLVVGMLWEVTDLEVDKAVSALLALCVPPRPPPPAPWHAVPKDNWSQGILEAKVESSGEGGGGGGGGDAVWEREAEVLGAVRGARSHTAFTMIACSIVARGLPVLVHQHNTA</sequence>
<dbReference type="PANTHER" id="PTHR12792">
    <property type="entry name" value="EXTRA SPINDLE POLES 1-RELATED"/>
    <property type="match status" value="1"/>
</dbReference>
<name>A0AAJ6Z914_PAPXU</name>
<dbReference type="KEGG" id="pxu:106117645"/>
<dbReference type="InterPro" id="IPR030397">
    <property type="entry name" value="SEPARIN_core_dom"/>
</dbReference>
<comment type="catalytic activity">
    <reaction evidence="1">
        <text>All bonds known to be hydrolyzed by this endopeptidase have arginine in P1 and an acidic residue in P4. P6 is often occupied by an acidic residue or by a hydroxy-amino-acid residue, the phosphorylation of which enhances cleavage.</text>
        <dbReference type="EC" id="3.4.22.49"/>
    </reaction>
</comment>
<accession>A0AAJ6Z914</accession>
<feature type="domain" description="Peptidase C50" evidence="5">
    <location>
        <begin position="481"/>
        <end position="578"/>
    </location>
</feature>
<dbReference type="RefSeq" id="XP_013167489.1">
    <property type="nucleotide sequence ID" value="XM_013312035.1"/>
</dbReference>
<evidence type="ECO:0000256" key="2">
    <source>
        <dbReference type="ARBA" id="ARBA00012489"/>
    </source>
</evidence>
<dbReference type="InterPro" id="IPR005314">
    <property type="entry name" value="Peptidase_C50"/>
</dbReference>
<dbReference type="EC" id="3.4.22.49" evidence="2"/>
<protein>
    <recommendedName>
        <fullName evidence="2">separase</fullName>
        <ecNumber evidence="2">3.4.22.49</ecNumber>
    </recommendedName>
</protein>
<organism evidence="6">
    <name type="scientific">Papilio xuthus</name>
    <name type="common">Asian swallowtail butterfly</name>
    <dbReference type="NCBI Taxonomy" id="66420"/>
    <lineage>
        <taxon>Eukaryota</taxon>
        <taxon>Metazoa</taxon>
        <taxon>Ecdysozoa</taxon>
        <taxon>Arthropoda</taxon>
        <taxon>Hexapoda</taxon>
        <taxon>Insecta</taxon>
        <taxon>Pterygota</taxon>
        <taxon>Neoptera</taxon>
        <taxon>Endopterygota</taxon>
        <taxon>Lepidoptera</taxon>
        <taxon>Glossata</taxon>
        <taxon>Ditrysia</taxon>
        <taxon>Papilionoidea</taxon>
        <taxon>Papilionidae</taxon>
        <taxon>Papilioninae</taxon>
        <taxon>Papilio</taxon>
    </lineage>
</organism>